<evidence type="ECO:0000256" key="1">
    <source>
        <dbReference type="ARBA" id="ARBA00022443"/>
    </source>
</evidence>
<dbReference type="InterPro" id="IPR036028">
    <property type="entry name" value="SH3-like_dom_sf"/>
</dbReference>
<feature type="signal peptide" evidence="4">
    <location>
        <begin position="1"/>
        <end position="20"/>
    </location>
</feature>
<dbReference type="EMBL" id="PJQM01001682">
    <property type="protein sequence ID" value="RCI01745.1"/>
    <property type="molecule type" value="Genomic_DNA"/>
</dbReference>
<dbReference type="PROSITE" id="PS50002">
    <property type="entry name" value="SH3"/>
    <property type="match status" value="1"/>
</dbReference>
<sequence>MRTIATSTLGLILFAMATRAQESNSTCFSLKGSTTCPAFQNFYISLTGNESRYPFLANVTDISSFDTALTEYVNSANLYLSPLGCTNRAIVPTTIPYARYSFSYMCATLIQDSLYSLPCNYQHNLSPPPLCQSTCLDYMASVESITNNIDMCPNQIEQDSQFENLNSSCIYWSGLNGTYDCIIGLANEPDNCGFSNKMDACGYCRTNGTDSCCQEIKGCHQLPIGAIVGIVLGCLVFVGAMAAIVYLFCYRNRKNTQPNYGRFTMMNNNNSGATSKHFMNDSLQKPLDHVSPQPPPPIATTPLMQDTQPLLEEFFEVKHPYPPQMGDELGLHVGDIVCVAMNFDDGWALGFNVTTGLKGVFPVVCVAPAPEELLEQLLLPAEPATTKTLVEDGTPEHLNMQQICENLKRSISISSRQSPIPPLTQHSNIPRRTASIMRNTYDYHESDSPTSPTLNTPFFDVPQVNASLLSQPEPALIETYEMHRKNNRVSKLEE</sequence>
<dbReference type="SMART" id="SM00326">
    <property type="entry name" value="SH3"/>
    <property type="match status" value="1"/>
</dbReference>
<evidence type="ECO:0000256" key="2">
    <source>
        <dbReference type="PROSITE-ProRule" id="PRU00192"/>
    </source>
</evidence>
<evidence type="ECO:0000256" key="3">
    <source>
        <dbReference type="SAM" id="Phobius"/>
    </source>
</evidence>
<protein>
    <recommendedName>
        <fullName evidence="5">SH3 domain-containing protein</fullName>
    </recommendedName>
</protein>
<dbReference type="InterPro" id="IPR001452">
    <property type="entry name" value="SH3_domain"/>
</dbReference>
<feature type="domain" description="SH3" evidence="5">
    <location>
        <begin position="310"/>
        <end position="371"/>
    </location>
</feature>
<evidence type="ECO:0000256" key="4">
    <source>
        <dbReference type="SAM" id="SignalP"/>
    </source>
</evidence>
<dbReference type="Proteomes" id="UP000253551">
    <property type="component" value="Unassembled WGS sequence"/>
</dbReference>
<comment type="caution">
    <text evidence="6">The sequence shown here is derived from an EMBL/GenBank/DDBJ whole genome shotgun (WGS) entry which is preliminary data.</text>
</comment>
<organism evidence="6 7">
    <name type="scientific">Rhizopus stolonifer</name>
    <name type="common">Rhizopus nigricans</name>
    <dbReference type="NCBI Taxonomy" id="4846"/>
    <lineage>
        <taxon>Eukaryota</taxon>
        <taxon>Fungi</taxon>
        <taxon>Fungi incertae sedis</taxon>
        <taxon>Mucoromycota</taxon>
        <taxon>Mucoromycotina</taxon>
        <taxon>Mucoromycetes</taxon>
        <taxon>Mucorales</taxon>
        <taxon>Mucorineae</taxon>
        <taxon>Rhizopodaceae</taxon>
        <taxon>Rhizopus</taxon>
    </lineage>
</organism>
<evidence type="ECO:0000313" key="7">
    <source>
        <dbReference type="Proteomes" id="UP000253551"/>
    </source>
</evidence>
<keyword evidence="3" id="KW-0812">Transmembrane</keyword>
<keyword evidence="4" id="KW-0732">Signal</keyword>
<accession>A0A367KHN7</accession>
<dbReference type="SUPFAM" id="SSF50044">
    <property type="entry name" value="SH3-domain"/>
    <property type="match status" value="1"/>
</dbReference>
<dbReference type="Gene3D" id="2.30.30.40">
    <property type="entry name" value="SH3 Domains"/>
    <property type="match status" value="1"/>
</dbReference>
<feature type="transmembrane region" description="Helical" evidence="3">
    <location>
        <begin position="222"/>
        <end position="249"/>
    </location>
</feature>
<reference evidence="6 7" key="1">
    <citation type="journal article" date="2018" name="G3 (Bethesda)">
        <title>Phylogenetic and Phylogenomic Definition of Rhizopus Species.</title>
        <authorList>
            <person name="Gryganskyi A.P."/>
            <person name="Golan J."/>
            <person name="Dolatabadi S."/>
            <person name="Mondo S."/>
            <person name="Robb S."/>
            <person name="Idnurm A."/>
            <person name="Muszewska A."/>
            <person name="Steczkiewicz K."/>
            <person name="Masonjones S."/>
            <person name="Liao H.L."/>
            <person name="Gajdeczka M.T."/>
            <person name="Anike F."/>
            <person name="Vuek A."/>
            <person name="Anishchenko I.M."/>
            <person name="Voigt K."/>
            <person name="de Hoog G.S."/>
            <person name="Smith M.E."/>
            <person name="Heitman J."/>
            <person name="Vilgalys R."/>
            <person name="Stajich J.E."/>
        </authorList>
    </citation>
    <scope>NUCLEOTIDE SEQUENCE [LARGE SCALE GENOMIC DNA]</scope>
    <source>
        <strain evidence="6 7">LSU 92-RS-03</strain>
    </source>
</reference>
<keyword evidence="7" id="KW-1185">Reference proteome</keyword>
<gene>
    <name evidence="6" type="ORF">CU098_003713</name>
</gene>
<dbReference type="AlphaFoldDB" id="A0A367KHN7"/>
<dbReference type="Pfam" id="PF14604">
    <property type="entry name" value="SH3_9"/>
    <property type="match status" value="1"/>
</dbReference>
<evidence type="ECO:0000313" key="6">
    <source>
        <dbReference type="EMBL" id="RCI01745.1"/>
    </source>
</evidence>
<proteinExistence type="predicted"/>
<keyword evidence="3" id="KW-1133">Transmembrane helix</keyword>
<dbReference type="STRING" id="4846.A0A367KHN7"/>
<name>A0A367KHN7_RHIST</name>
<keyword evidence="3" id="KW-0472">Membrane</keyword>
<dbReference type="OrthoDB" id="5340910at2759"/>
<evidence type="ECO:0000259" key="5">
    <source>
        <dbReference type="PROSITE" id="PS50002"/>
    </source>
</evidence>
<keyword evidence="1 2" id="KW-0728">SH3 domain</keyword>
<feature type="chain" id="PRO_5016703138" description="SH3 domain-containing protein" evidence="4">
    <location>
        <begin position="21"/>
        <end position="494"/>
    </location>
</feature>